<sequence length="63" mass="7092">MSRESVDGACPRCGAHELRRYPVLSEGGWFRAVKCQQCLYSVSRDRWDLLGPVQLTSSGLTFD</sequence>
<protein>
    <submittedName>
        <fullName evidence="1">Uncharacterized protein</fullName>
    </submittedName>
</protein>
<comment type="caution">
    <text evidence="1">The sequence shown here is derived from an EMBL/GenBank/DDBJ whole genome shotgun (WGS) entry which is preliminary data.</text>
</comment>
<organism evidence="1 2">
    <name type="scientific">Pseudonocardia xishanensis</name>
    <dbReference type="NCBI Taxonomy" id="630995"/>
    <lineage>
        <taxon>Bacteria</taxon>
        <taxon>Bacillati</taxon>
        <taxon>Actinomycetota</taxon>
        <taxon>Actinomycetes</taxon>
        <taxon>Pseudonocardiales</taxon>
        <taxon>Pseudonocardiaceae</taxon>
        <taxon>Pseudonocardia</taxon>
    </lineage>
</organism>
<evidence type="ECO:0000313" key="2">
    <source>
        <dbReference type="Proteomes" id="UP001501598"/>
    </source>
</evidence>
<accession>A0ABP8RXI5</accession>
<dbReference type="Proteomes" id="UP001501598">
    <property type="component" value="Unassembled WGS sequence"/>
</dbReference>
<dbReference type="EMBL" id="BAABGT010000063">
    <property type="protein sequence ID" value="GAA4550994.1"/>
    <property type="molecule type" value="Genomic_DNA"/>
</dbReference>
<name>A0ABP8RXI5_9PSEU</name>
<keyword evidence="2" id="KW-1185">Reference proteome</keyword>
<proteinExistence type="predicted"/>
<evidence type="ECO:0000313" key="1">
    <source>
        <dbReference type="EMBL" id="GAA4550994.1"/>
    </source>
</evidence>
<gene>
    <name evidence="1" type="ORF">GCM10023175_42050</name>
</gene>
<dbReference type="RefSeq" id="WP_345421155.1">
    <property type="nucleotide sequence ID" value="NZ_BAABGT010000063.1"/>
</dbReference>
<reference evidence="2" key="1">
    <citation type="journal article" date="2019" name="Int. J. Syst. Evol. Microbiol.">
        <title>The Global Catalogue of Microorganisms (GCM) 10K type strain sequencing project: providing services to taxonomists for standard genome sequencing and annotation.</title>
        <authorList>
            <consortium name="The Broad Institute Genomics Platform"/>
            <consortium name="The Broad Institute Genome Sequencing Center for Infectious Disease"/>
            <person name="Wu L."/>
            <person name="Ma J."/>
        </authorList>
    </citation>
    <scope>NUCLEOTIDE SEQUENCE [LARGE SCALE GENOMIC DNA]</scope>
    <source>
        <strain evidence="2">JCM 17906</strain>
    </source>
</reference>